<accession>A0A392TPR1</accession>
<comment type="caution">
    <text evidence="1">The sequence shown here is derived from an EMBL/GenBank/DDBJ whole genome shotgun (WGS) entry which is preliminary data.</text>
</comment>
<protein>
    <submittedName>
        <fullName evidence="1">Uncharacterized protein</fullName>
    </submittedName>
</protein>
<dbReference type="Proteomes" id="UP000265520">
    <property type="component" value="Unassembled WGS sequence"/>
</dbReference>
<proteinExistence type="predicted"/>
<evidence type="ECO:0000313" key="2">
    <source>
        <dbReference type="Proteomes" id="UP000265520"/>
    </source>
</evidence>
<feature type="non-terminal residue" evidence="1">
    <location>
        <position position="1"/>
    </location>
</feature>
<evidence type="ECO:0000313" key="1">
    <source>
        <dbReference type="EMBL" id="MCI61835.1"/>
    </source>
</evidence>
<name>A0A392TPR1_9FABA</name>
<organism evidence="1 2">
    <name type="scientific">Trifolium medium</name>
    <dbReference type="NCBI Taxonomy" id="97028"/>
    <lineage>
        <taxon>Eukaryota</taxon>
        <taxon>Viridiplantae</taxon>
        <taxon>Streptophyta</taxon>
        <taxon>Embryophyta</taxon>
        <taxon>Tracheophyta</taxon>
        <taxon>Spermatophyta</taxon>
        <taxon>Magnoliopsida</taxon>
        <taxon>eudicotyledons</taxon>
        <taxon>Gunneridae</taxon>
        <taxon>Pentapetalae</taxon>
        <taxon>rosids</taxon>
        <taxon>fabids</taxon>
        <taxon>Fabales</taxon>
        <taxon>Fabaceae</taxon>
        <taxon>Papilionoideae</taxon>
        <taxon>50 kb inversion clade</taxon>
        <taxon>NPAAA clade</taxon>
        <taxon>Hologalegina</taxon>
        <taxon>IRL clade</taxon>
        <taxon>Trifolieae</taxon>
        <taxon>Trifolium</taxon>
    </lineage>
</organism>
<keyword evidence="2" id="KW-1185">Reference proteome</keyword>
<dbReference type="EMBL" id="LXQA010607336">
    <property type="protein sequence ID" value="MCI61835.1"/>
    <property type="molecule type" value="Genomic_DNA"/>
</dbReference>
<reference evidence="1 2" key="1">
    <citation type="journal article" date="2018" name="Front. Plant Sci.">
        <title>Red Clover (Trifolium pratense) and Zigzag Clover (T. medium) - A Picture of Genomic Similarities and Differences.</title>
        <authorList>
            <person name="Dluhosova J."/>
            <person name="Istvanek J."/>
            <person name="Nedelnik J."/>
            <person name="Repkova J."/>
        </authorList>
    </citation>
    <scope>NUCLEOTIDE SEQUENCE [LARGE SCALE GENOMIC DNA]</scope>
    <source>
        <strain evidence="2">cv. 10/8</strain>
        <tissue evidence="1">Leaf</tissue>
    </source>
</reference>
<sequence length="70" mass="7996">HVDVTLADLKYQLKQLNGRLNSHNAGRMTDVEYHRLSVCSDGNVLFINMKLQNNDDVRTMSLFSLSTILM</sequence>
<dbReference type="AlphaFoldDB" id="A0A392TPR1"/>